<evidence type="ECO:0000256" key="2">
    <source>
        <dbReference type="SAM" id="MobiDB-lite"/>
    </source>
</evidence>
<dbReference type="SUPFAM" id="SSF46565">
    <property type="entry name" value="Chaperone J-domain"/>
    <property type="match status" value="1"/>
</dbReference>
<keyword evidence="1" id="KW-0175">Coiled coil</keyword>
<dbReference type="EMBL" id="CAMKVN010018890">
    <property type="protein sequence ID" value="CAI2198544.1"/>
    <property type="molecule type" value="Genomic_DNA"/>
</dbReference>
<feature type="non-terminal residue" evidence="3">
    <location>
        <position position="1"/>
    </location>
</feature>
<gene>
    <name evidence="3" type="ORF">FWILDA_LOCUS18626</name>
</gene>
<reference evidence="3" key="1">
    <citation type="submission" date="2022-08" db="EMBL/GenBank/DDBJ databases">
        <authorList>
            <person name="Kallberg Y."/>
            <person name="Tangrot J."/>
            <person name="Rosling A."/>
        </authorList>
    </citation>
    <scope>NUCLEOTIDE SEQUENCE</scope>
    <source>
        <strain evidence="3">Wild A</strain>
    </source>
</reference>
<dbReference type="AlphaFoldDB" id="A0A9W4TAP2"/>
<name>A0A9W4TAP2_9GLOM</name>
<dbReference type="InterPro" id="IPR036869">
    <property type="entry name" value="J_dom_sf"/>
</dbReference>
<evidence type="ECO:0000256" key="1">
    <source>
        <dbReference type="SAM" id="Coils"/>
    </source>
</evidence>
<comment type="caution">
    <text evidence="3">The sequence shown here is derived from an EMBL/GenBank/DDBJ whole genome shotgun (WGS) entry which is preliminary data.</text>
</comment>
<keyword evidence="4" id="KW-1185">Reference proteome</keyword>
<dbReference type="Gene3D" id="1.10.287.110">
    <property type="entry name" value="DnaJ domain"/>
    <property type="match status" value="1"/>
</dbReference>
<organism evidence="3 4">
    <name type="scientific">Funneliformis geosporum</name>
    <dbReference type="NCBI Taxonomy" id="1117311"/>
    <lineage>
        <taxon>Eukaryota</taxon>
        <taxon>Fungi</taxon>
        <taxon>Fungi incertae sedis</taxon>
        <taxon>Mucoromycota</taxon>
        <taxon>Glomeromycotina</taxon>
        <taxon>Glomeromycetes</taxon>
        <taxon>Glomerales</taxon>
        <taxon>Glomeraceae</taxon>
        <taxon>Funneliformis</taxon>
    </lineage>
</organism>
<feature type="coiled-coil region" evidence="1">
    <location>
        <begin position="125"/>
        <end position="179"/>
    </location>
</feature>
<accession>A0A9W4TAP2</accession>
<protein>
    <submittedName>
        <fullName evidence="3">17850_t:CDS:1</fullName>
    </submittedName>
</protein>
<proteinExistence type="predicted"/>
<feature type="non-terminal residue" evidence="3">
    <location>
        <position position="324"/>
    </location>
</feature>
<dbReference type="Proteomes" id="UP001153678">
    <property type="component" value="Unassembled WGS sequence"/>
</dbReference>
<evidence type="ECO:0000313" key="3">
    <source>
        <dbReference type="EMBL" id="CAI2198544.1"/>
    </source>
</evidence>
<evidence type="ECO:0000313" key="4">
    <source>
        <dbReference type="Proteomes" id="UP001153678"/>
    </source>
</evidence>
<feature type="region of interest" description="Disordered" evidence="2">
    <location>
        <begin position="297"/>
        <end position="324"/>
    </location>
</feature>
<sequence>LGVSEEDPFDLINAHYKLLSLKWHSDKNRDGGREVFVMIKESFEKIKKEDEIKDEPNSRQFAQELVSILQEELVLNNLSEEELKDFNRTIFQDMEVDFFDENGCLLSLEKLVDIFYLPEEKTTVIQFLQNRITGLKKQNKELDRVKIEIEEYEKERTALEQEVERLEELKEGLKKIVYELDSSELFGNKEFEEYNRICDSLDKIEKEEKIAKVTEKIGKASSKQTKLITEEGKRQEHNLQTAFQNSLVSKGEEIINKRLEEVEKDQAKNYFAFSENARLVKDKITFLTEEIETLLKPKKKTNAGEEIEEEQLSPAEIEYNQSER</sequence>